<comment type="catalytic activity">
    <reaction evidence="1">
        <text>L-glutamyl-[protein] + S-adenosyl-L-methionine = [protein]-L-glutamate 5-O-methyl ester + S-adenosyl-L-homocysteine</text>
        <dbReference type="Rhea" id="RHEA:24452"/>
        <dbReference type="Rhea" id="RHEA-COMP:10208"/>
        <dbReference type="Rhea" id="RHEA-COMP:10311"/>
        <dbReference type="ChEBI" id="CHEBI:29973"/>
        <dbReference type="ChEBI" id="CHEBI:57856"/>
        <dbReference type="ChEBI" id="CHEBI:59789"/>
        <dbReference type="ChEBI" id="CHEBI:82795"/>
        <dbReference type="EC" id="2.1.1.80"/>
    </reaction>
</comment>
<dbReference type="OrthoDB" id="9816309at2"/>
<dbReference type="RefSeq" id="WP_012676690.1">
    <property type="nucleotide sequence ID" value="NC_012440.1"/>
</dbReference>
<keyword evidence="4 7" id="KW-0808">Transferase</keyword>
<dbReference type="InterPro" id="IPR036804">
    <property type="entry name" value="CheR_N_sf"/>
</dbReference>
<dbReference type="InterPro" id="IPR000780">
    <property type="entry name" value="CheR_MeTrfase"/>
</dbReference>
<accession>C0QPU1</accession>
<dbReference type="KEGG" id="pmx:PERMA_0900"/>
<dbReference type="GO" id="GO:0032259">
    <property type="term" value="P:methylation"/>
    <property type="evidence" value="ECO:0007669"/>
    <property type="project" value="UniProtKB-KW"/>
</dbReference>
<dbReference type="Gene3D" id="1.10.155.10">
    <property type="entry name" value="Chemotaxis receptor methyltransferase CheR, N-terminal domain"/>
    <property type="match status" value="1"/>
</dbReference>
<feature type="domain" description="CheR-type methyltransferase" evidence="6">
    <location>
        <begin position="14"/>
        <end position="269"/>
    </location>
</feature>
<dbReference type="Gene3D" id="3.40.50.150">
    <property type="entry name" value="Vaccinia Virus protein VP39"/>
    <property type="match status" value="1"/>
</dbReference>
<keyword evidence="8" id="KW-1185">Reference proteome</keyword>
<sequence>MTNLIDRVSFNDCFDRILDLFYMETGIVFKTKRDIAKRKIDTFLRKQGFRDCSSFLKALEDSDNLMQKLIDFLTVNETYFFREKHHFEIIYDLLKDKKKPVRILSIPSSSGEEVYSLLIFLLEKGVDPSNFEIVGADINREAVEKAKKGVFSFRSMMNVDESVLDRYFERVDGNVYRIKDIYKRYVSFLNINLFSDRIFTLGKFDFILCRNLFIYFSEEYKQKAMDIFYKLLKDDGVLILGHADTVREFKNFKREFNKGSYIYKKLEREEDVG</sequence>
<dbReference type="GO" id="GO:0008983">
    <property type="term" value="F:protein-glutamate O-methyltransferase activity"/>
    <property type="evidence" value="ECO:0007669"/>
    <property type="project" value="UniProtKB-EC"/>
</dbReference>
<dbReference type="InterPro" id="IPR022642">
    <property type="entry name" value="CheR_C"/>
</dbReference>
<evidence type="ECO:0000256" key="4">
    <source>
        <dbReference type="ARBA" id="ARBA00022679"/>
    </source>
</evidence>
<dbReference type="PANTHER" id="PTHR24422">
    <property type="entry name" value="CHEMOTAXIS PROTEIN METHYLTRANSFERASE"/>
    <property type="match status" value="1"/>
</dbReference>
<dbReference type="EMBL" id="CP001230">
    <property type="protein sequence ID" value="ACO04452.1"/>
    <property type="molecule type" value="Genomic_DNA"/>
</dbReference>
<dbReference type="SUPFAM" id="SSF53335">
    <property type="entry name" value="S-adenosyl-L-methionine-dependent methyltransferases"/>
    <property type="match status" value="1"/>
</dbReference>
<evidence type="ECO:0000256" key="3">
    <source>
        <dbReference type="ARBA" id="ARBA00022603"/>
    </source>
</evidence>
<dbReference type="SMART" id="SM00138">
    <property type="entry name" value="MeTrc"/>
    <property type="match status" value="1"/>
</dbReference>
<dbReference type="Pfam" id="PF01739">
    <property type="entry name" value="CheR"/>
    <property type="match status" value="1"/>
</dbReference>
<evidence type="ECO:0000256" key="1">
    <source>
        <dbReference type="ARBA" id="ARBA00001541"/>
    </source>
</evidence>
<proteinExistence type="predicted"/>
<dbReference type="PaxDb" id="123214-PERMA_0900"/>
<reference evidence="7 8" key="1">
    <citation type="journal article" date="2009" name="J. Bacteriol.">
        <title>Complete and draft genome sequences of six members of the Aquificales.</title>
        <authorList>
            <person name="Reysenbach A.L."/>
            <person name="Hamamura N."/>
            <person name="Podar M."/>
            <person name="Griffiths E."/>
            <person name="Ferreira S."/>
            <person name="Hochstein R."/>
            <person name="Heidelberg J."/>
            <person name="Johnson J."/>
            <person name="Mead D."/>
            <person name="Pohorille A."/>
            <person name="Sarmiento M."/>
            <person name="Schweighofer K."/>
            <person name="Seshadri R."/>
            <person name="Voytek M.A."/>
        </authorList>
    </citation>
    <scope>NUCLEOTIDE SEQUENCE [LARGE SCALE GENOMIC DNA]</scope>
    <source>
        <strain evidence="8">DSM 14350 / EX-H1</strain>
    </source>
</reference>
<dbReference type="PANTHER" id="PTHR24422:SF10">
    <property type="entry name" value="CHEMOTAXIS PROTEIN METHYLTRANSFERASE 2"/>
    <property type="match status" value="1"/>
</dbReference>
<dbReference type="AlphaFoldDB" id="C0QPU1"/>
<dbReference type="HOGENOM" id="CLU_025854_0_1_0"/>
<dbReference type="eggNOG" id="COG1352">
    <property type="taxonomic scope" value="Bacteria"/>
</dbReference>
<dbReference type="EC" id="2.1.1.80" evidence="2"/>
<dbReference type="InterPro" id="IPR029063">
    <property type="entry name" value="SAM-dependent_MTases_sf"/>
</dbReference>
<dbReference type="PRINTS" id="PR00996">
    <property type="entry name" value="CHERMTFRASE"/>
</dbReference>
<evidence type="ECO:0000256" key="5">
    <source>
        <dbReference type="ARBA" id="ARBA00022691"/>
    </source>
</evidence>
<protein>
    <recommendedName>
        <fullName evidence="2">protein-glutamate O-methyltransferase</fullName>
        <ecNumber evidence="2">2.1.1.80</ecNumber>
    </recommendedName>
</protein>
<dbReference type="PROSITE" id="PS50123">
    <property type="entry name" value="CHER"/>
    <property type="match status" value="1"/>
</dbReference>
<gene>
    <name evidence="7" type="ordered locus">PERMA_0900</name>
</gene>
<evidence type="ECO:0000256" key="2">
    <source>
        <dbReference type="ARBA" id="ARBA00012534"/>
    </source>
</evidence>
<evidence type="ECO:0000313" key="8">
    <source>
        <dbReference type="Proteomes" id="UP000001366"/>
    </source>
</evidence>
<dbReference type="SUPFAM" id="SSF47757">
    <property type="entry name" value="Chemotaxis receptor methyltransferase CheR, N-terminal domain"/>
    <property type="match status" value="1"/>
</dbReference>
<evidence type="ECO:0000259" key="6">
    <source>
        <dbReference type="PROSITE" id="PS50123"/>
    </source>
</evidence>
<keyword evidence="3 7" id="KW-0489">Methyltransferase</keyword>
<dbReference type="STRING" id="123214.PERMA_0900"/>
<dbReference type="Proteomes" id="UP000001366">
    <property type="component" value="Chromosome"/>
</dbReference>
<evidence type="ECO:0000313" key="7">
    <source>
        <dbReference type="EMBL" id="ACO04452.1"/>
    </source>
</evidence>
<keyword evidence="5" id="KW-0949">S-adenosyl-L-methionine</keyword>
<organism evidence="7 8">
    <name type="scientific">Persephonella marina (strain DSM 14350 / EX-H1)</name>
    <dbReference type="NCBI Taxonomy" id="123214"/>
    <lineage>
        <taxon>Bacteria</taxon>
        <taxon>Pseudomonadati</taxon>
        <taxon>Aquificota</taxon>
        <taxon>Aquificia</taxon>
        <taxon>Aquificales</taxon>
        <taxon>Hydrogenothermaceae</taxon>
        <taxon>Persephonella</taxon>
    </lineage>
</organism>
<name>C0QPU1_PERMH</name>
<dbReference type="InterPro" id="IPR050903">
    <property type="entry name" value="Bact_Chemotaxis_MeTrfase"/>
</dbReference>